<comment type="caution">
    <text evidence="2">The sequence shown here is derived from an EMBL/GenBank/DDBJ whole genome shotgun (WGS) entry which is preliminary data.</text>
</comment>
<evidence type="ECO:0000313" key="2">
    <source>
        <dbReference type="EMBL" id="KAL3669759.1"/>
    </source>
</evidence>
<dbReference type="AlphaFoldDB" id="A0ABD3FVY1"/>
<keyword evidence="3" id="KW-1185">Reference proteome</keyword>
<gene>
    <name evidence="2" type="ORF">V7S43_005140</name>
</gene>
<organism evidence="2 3">
    <name type="scientific">Phytophthora oleae</name>
    <dbReference type="NCBI Taxonomy" id="2107226"/>
    <lineage>
        <taxon>Eukaryota</taxon>
        <taxon>Sar</taxon>
        <taxon>Stramenopiles</taxon>
        <taxon>Oomycota</taxon>
        <taxon>Peronosporomycetes</taxon>
        <taxon>Peronosporales</taxon>
        <taxon>Peronosporaceae</taxon>
        <taxon>Phytophthora</taxon>
    </lineage>
</organism>
<dbReference type="Gene3D" id="3.40.50.1110">
    <property type="entry name" value="SGNH hydrolase"/>
    <property type="match status" value="1"/>
</dbReference>
<reference evidence="2 3" key="1">
    <citation type="submission" date="2024-09" db="EMBL/GenBank/DDBJ databases">
        <title>Genome sequencing and assembly of Phytophthora oleae, isolate VK10A, causative agent of rot of olive drupes.</title>
        <authorList>
            <person name="Conti Taguali S."/>
            <person name="Riolo M."/>
            <person name="La Spada F."/>
            <person name="Cacciola S.O."/>
            <person name="Dionisio G."/>
        </authorList>
    </citation>
    <scope>NUCLEOTIDE SEQUENCE [LARGE SCALE GENOMIC DNA]</scope>
    <source>
        <strain evidence="2 3">VK10A</strain>
    </source>
</reference>
<evidence type="ECO:0000259" key="1">
    <source>
        <dbReference type="Pfam" id="PF13472"/>
    </source>
</evidence>
<proteinExistence type="predicted"/>
<sequence>MPSNVRAVSSLFAALVIAAVFAWSVTTIVVNSGSRSELRPVLLFTEDSLTEKGTDPATEGWVTLLQYRYTRSTDVITRGLSGYNTKWFLNDVVPLINREIQMDAYNTPSLITVWLGANDAALWNGSNSETHAPIEDYKNNLMKIVASLWMAAPAASILLITPPHV</sequence>
<dbReference type="InterPro" id="IPR045136">
    <property type="entry name" value="Iah1-like"/>
</dbReference>
<dbReference type="PANTHER" id="PTHR14209">
    <property type="entry name" value="ISOAMYL ACETATE-HYDROLYZING ESTERASE 1"/>
    <property type="match status" value="1"/>
</dbReference>
<dbReference type="InterPro" id="IPR013830">
    <property type="entry name" value="SGNH_hydro"/>
</dbReference>
<dbReference type="SUPFAM" id="SSF52266">
    <property type="entry name" value="SGNH hydrolase"/>
    <property type="match status" value="1"/>
</dbReference>
<dbReference type="PANTHER" id="PTHR14209:SF19">
    <property type="entry name" value="ISOAMYL ACETATE-HYDROLYZING ESTERASE 1 HOMOLOG"/>
    <property type="match status" value="1"/>
</dbReference>
<protein>
    <recommendedName>
        <fullName evidence="1">SGNH hydrolase-type esterase domain-containing protein</fullName>
    </recommendedName>
</protein>
<dbReference type="Pfam" id="PF13472">
    <property type="entry name" value="Lipase_GDSL_2"/>
    <property type="match status" value="1"/>
</dbReference>
<feature type="domain" description="SGNH hydrolase-type esterase" evidence="1">
    <location>
        <begin position="47"/>
        <end position="163"/>
    </location>
</feature>
<dbReference type="EMBL" id="JBIMZQ010000008">
    <property type="protein sequence ID" value="KAL3669759.1"/>
    <property type="molecule type" value="Genomic_DNA"/>
</dbReference>
<dbReference type="InterPro" id="IPR036514">
    <property type="entry name" value="SGNH_hydro_sf"/>
</dbReference>
<accession>A0ABD3FVY1</accession>
<name>A0ABD3FVY1_9STRA</name>
<evidence type="ECO:0000313" key="3">
    <source>
        <dbReference type="Proteomes" id="UP001632037"/>
    </source>
</evidence>
<dbReference type="Proteomes" id="UP001632037">
    <property type="component" value="Unassembled WGS sequence"/>
</dbReference>